<reference evidence="7 8" key="2">
    <citation type="submission" date="2018-11" db="EMBL/GenBank/DDBJ databases">
        <authorList>
            <consortium name="Pathogen Informatics"/>
        </authorList>
    </citation>
    <scope>NUCLEOTIDE SEQUENCE [LARGE SCALE GENOMIC DNA]</scope>
    <source>
        <strain evidence="7 8">MHpl1</strain>
    </source>
</reference>
<gene>
    <name evidence="7" type="ORF">HPLM_LOCUS13190</name>
</gene>
<evidence type="ECO:0000256" key="2">
    <source>
        <dbReference type="ARBA" id="ARBA00022723"/>
    </source>
</evidence>
<dbReference type="Pfam" id="PF06079">
    <property type="entry name" value="Apyrase"/>
    <property type="match status" value="2"/>
</dbReference>
<keyword evidence="2 6" id="KW-0479">Metal-binding</keyword>
<feature type="binding site" evidence="6">
    <location>
        <position position="339"/>
    </location>
    <ligand>
        <name>Ca(2+)</name>
        <dbReference type="ChEBI" id="CHEBI:29108"/>
    </ligand>
</feature>
<dbReference type="InterPro" id="IPR036258">
    <property type="entry name" value="Apyrase_sf"/>
</dbReference>
<keyword evidence="8" id="KW-1185">Reference proteome</keyword>
<organism evidence="9">
    <name type="scientific">Haemonchus placei</name>
    <name type="common">Barber's pole worm</name>
    <dbReference type="NCBI Taxonomy" id="6290"/>
    <lineage>
        <taxon>Eukaryota</taxon>
        <taxon>Metazoa</taxon>
        <taxon>Ecdysozoa</taxon>
        <taxon>Nematoda</taxon>
        <taxon>Chromadorea</taxon>
        <taxon>Rhabditida</taxon>
        <taxon>Rhabditina</taxon>
        <taxon>Rhabditomorpha</taxon>
        <taxon>Strongyloidea</taxon>
        <taxon>Trichostrongylidae</taxon>
        <taxon>Haemonchus</taxon>
    </lineage>
</organism>
<comment type="similarity">
    <text evidence="5">Belongs to the apyrase family.</text>
</comment>
<dbReference type="GO" id="GO:0045134">
    <property type="term" value="F:UDP phosphatase activity"/>
    <property type="evidence" value="ECO:0007669"/>
    <property type="project" value="TreeGrafter"/>
</dbReference>
<name>A0A158QPS3_HAEPC</name>
<feature type="binding site" evidence="6">
    <location>
        <position position="166"/>
    </location>
    <ligand>
        <name>Ca(2+)</name>
        <dbReference type="ChEBI" id="CHEBI:29108"/>
    </ligand>
</feature>
<dbReference type="InterPro" id="IPR009283">
    <property type="entry name" value="Apyrase"/>
</dbReference>
<evidence type="ECO:0000256" key="4">
    <source>
        <dbReference type="ARBA" id="ARBA00022837"/>
    </source>
</evidence>
<evidence type="ECO:0000313" key="8">
    <source>
        <dbReference type="Proteomes" id="UP000268014"/>
    </source>
</evidence>
<dbReference type="STRING" id="6290.A0A158QPS3"/>
<dbReference type="WBParaSite" id="HPLM_0001319801-mRNA-1">
    <property type="protein sequence ID" value="HPLM_0001319801-mRNA-1"/>
    <property type="gene ID" value="HPLM_0001319801"/>
</dbReference>
<reference evidence="9" key="1">
    <citation type="submission" date="2016-04" db="UniProtKB">
        <authorList>
            <consortium name="WormBaseParasite"/>
        </authorList>
    </citation>
    <scope>IDENTIFICATION</scope>
</reference>
<accession>A0A158QPS3</accession>
<evidence type="ECO:0000256" key="1">
    <source>
        <dbReference type="ARBA" id="ARBA00001913"/>
    </source>
</evidence>
<feature type="binding site" evidence="6">
    <location>
        <position position="391"/>
    </location>
    <ligand>
        <name>Ca(2+)</name>
        <dbReference type="ChEBI" id="CHEBI:29108"/>
    </ligand>
</feature>
<dbReference type="AlphaFoldDB" id="A0A158QPS3"/>
<protein>
    <submittedName>
        <fullName evidence="9">Apyrase</fullName>
    </submittedName>
</protein>
<sequence length="396" mass="44839">MKASVARKASNTPYNETVDEKRGTNLLISSTTLDQFEFKTVGEVVPERGYSAFFFIPDTNDDLIVALKSKEVGDSEATYITVFNIEGQSQPYIRKCGDGCTEYKLLIVTDLDRASKAGNWTWRAVTRQGLLKLDIHRNPHVSIKWDPDRNLTSAMNVKGRAMELSDLTVFHHRILTPDDRTGLISEIRDNQIIPWVFLNSGPGNTTDAFKCEWMTIKDGLLYVGSHGVEYKTRHGSHRNNMWVKTVTSKGEVTNINWIGIYNKMKASVGIPEEGYLTHEAVQWSARRGRWFFLPRKASNTPYNETVDEKRGTNLLISSTDLKQFEFKTVGKVIPERGYSAFAFIPDTNDDLIVALKSKEVGDSTATYITVFNIEGQVILQDEELTGDYKFEGLYFI</sequence>
<dbReference type="FunFam" id="2.120.10.100:FF:000001">
    <property type="entry name" value="Soluble calcium-activated nucleotidase 1"/>
    <property type="match status" value="1"/>
</dbReference>
<evidence type="ECO:0000313" key="9">
    <source>
        <dbReference type="WBParaSite" id="HPLM_0001319801-mRNA-1"/>
    </source>
</evidence>
<dbReference type="EMBL" id="UZAF01018113">
    <property type="protein sequence ID" value="VDO48092.1"/>
    <property type="molecule type" value="Genomic_DNA"/>
</dbReference>
<keyword evidence="3" id="KW-0378">Hydrolase</keyword>
<feature type="binding site" evidence="6">
    <location>
        <position position="212"/>
    </location>
    <ligand>
        <name>Ca(2+)</name>
        <dbReference type="ChEBI" id="CHEBI:29108"/>
    </ligand>
</feature>
<keyword evidence="4 6" id="KW-0106">Calcium</keyword>
<dbReference type="OrthoDB" id="25028at2759"/>
<dbReference type="GO" id="GO:0005509">
    <property type="term" value="F:calcium ion binding"/>
    <property type="evidence" value="ECO:0007669"/>
    <property type="project" value="InterPro"/>
</dbReference>
<evidence type="ECO:0000256" key="5">
    <source>
        <dbReference type="ARBA" id="ARBA00025738"/>
    </source>
</evidence>
<dbReference type="Gene3D" id="2.120.10.100">
    <property type="entry name" value="Apyrase"/>
    <property type="match status" value="2"/>
</dbReference>
<dbReference type="PANTHER" id="PTHR13023">
    <property type="entry name" value="APYRASE"/>
    <property type="match status" value="1"/>
</dbReference>
<feature type="binding site" evidence="6">
    <location>
        <position position="165"/>
    </location>
    <ligand>
        <name>Ca(2+)</name>
        <dbReference type="ChEBI" id="CHEBI:29108"/>
    </ligand>
</feature>
<dbReference type="OMA" id="AHESQWI"/>
<dbReference type="SUPFAM" id="SSF101887">
    <property type="entry name" value="Apyrase"/>
    <property type="match status" value="2"/>
</dbReference>
<evidence type="ECO:0000256" key="3">
    <source>
        <dbReference type="ARBA" id="ARBA00022801"/>
    </source>
</evidence>
<dbReference type="PANTHER" id="PTHR13023:SF3">
    <property type="entry name" value="SOLUBLE CALCIUM-ACTIVATED NUCLEOTIDASE 1"/>
    <property type="match status" value="1"/>
</dbReference>
<dbReference type="Proteomes" id="UP000268014">
    <property type="component" value="Unassembled WGS sequence"/>
</dbReference>
<feature type="binding site" evidence="6">
    <location>
        <position position="279"/>
    </location>
    <ligand>
        <name>Ca(2+)</name>
        <dbReference type="ChEBI" id="CHEBI:29108"/>
    </ligand>
</feature>
<evidence type="ECO:0000313" key="7">
    <source>
        <dbReference type="EMBL" id="VDO48092.1"/>
    </source>
</evidence>
<evidence type="ECO:0000256" key="6">
    <source>
        <dbReference type="PIRSR" id="PIRSR609283-1"/>
    </source>
</evidence>
<comment type="cofactor">
    <cofactor evidence="1 6">
        <name>Ca(2+)</name>
        <dbReference type="ChEBI" id="CHEBI:29108"/>
    </cofactor>
</comment>
<dbReference type="GO" id="GO:0030166">
    <property type="term" value="P:proteoglycan biosynthetic process"/>
    <property type="evidence" value="ECO:0007669"/>
    <property type="project" value="TreeGrafter"/>
</dbReference>
<dbReference type="GO" id="GO:0004382">
    <property type="term" value="F:GDP phosphatase activity"/>
    <property type="evidence" value="ECO:0007669"/>
    <property type="project" value="TreeGrafter"/>
</dbReference>
<proteinExistence type="inferred from homology"/>